<dbReference type="EMBL" id="LK933005">
    <property type="protein sequence ID" value="CDT20018.1"/>
    <property type="molecule type" value="Genomic_DNA"/>
</dbReference>
<gene>
    <name evidence="3" type="ORF">BN1095_340102</name>
    <name evidence="2" type="ORF">BN1096_560293</name>
    <name evidence="1" type="ORF">BN1097_540296</name>
</gene>
<evidence type="ECO:0000313" key="2">
    <source>
        <dbReference type="EMBL" id="CDS86724.1"/>
    </source>
</evidence>
<evidence type="ECO:0000313" key="1">
    <source>
        <dbReference type="EMBL" id="CDS86234.1"/>
    </source>
</evidence>
<sequence length="117" mass="13341">MFKFDKNKIEQIKQGRKVEMQYKDISDISIGQVKQDDDITNNFIANAEIYEMLLNQSSVNEASNISSFSVRKSGGESGMVEVYVALILRGKKTIEEVPAVIREQVRIRCKELEIPVE</sequence>
<dbReference type="GeneID" id="66353775"/>
<name>A0A069A5Q8_CLODI</name>
<dbReference type="EMBL" id="LK932509">
    <property type="protein sequence ID" value="CDS86724.1"/>
    <property type="molecule type" value="Genomic_DNA"/>
</dbReference>
<dbReference type="InterPro" id="IPR047907">
    <property type="entry name" value="CD1375-like"/>
</dbReference>
<organism evidence="1">
    <name type="scientific">Clostridioides difficile</name>
    <name type="common">Peptoclostridium difficile</name>
    <dbReference type="NCBI Taxonomy" id="1496"/>
    <lineage>
        <taxon>Bacteria</taxon>
        <taxon>Bacillati</taxon>
        <taxon>Bacillota</taxon>
        <taxon>Clostridia</taxon>
        <taxon>Peptostreptococcales</taxon>
        <taxon>Peptostreptococcaceae</taxon>
        <taxon>Clostridioides</taxon>
    </lineage>
</organism>
<protein>
    <recommendedName>
        <fullName evidence="4">Phage protein</fullName>
    </recommendedName>
</protein>
<accession>A0A069A5Q8</accession>
<evidence type="ECO:0008006" key="4">
    <source>
        <dbReference type="Google" id="ProtNLM"/>
    </source>
</evidence>
<dbReference type="RefSeq" id="WP_003438464.1">
    <property type="nucleotide sequence ID" value="NZ_BBYB01000042.1"/>
</dbReference>
<dbReference type="AlphaFoldDB" id="A0A069A5Q8"/>
<dbReference type="EMBL" id="LK932392">
    <property type="protein sequence ID" value="CDS86234.1"/>
    <property type="molecule type" value="Genomic_DNA"/>
</dbReference>
<reference evidence="1" key="1">
    <citation type="submission" date="2014-07" db="EMBL/GenBank/DDBJ databases">
        <authorList>
            <person name="Monot Marc"/>
        </authorList>
    </citation>
    <scope>NUCLEOTIDE SEQUENCE</scope>
    <source>
        <strain evidence="3">7032989</strain>
        <strain evidence="1">7032994</strain>
    </source>
</reference>
<evidence type="ECO:0000313" key="3">
    <source>
        <dbReference type="EMBL" id="CDT20018.1"/>
    </source>
</evidence>
<dbReference type="NCBIfam" id="NF040910">
    <property type="entry name" value="CD1375_fam"/>
    <property type="match status" value="1"/>
</dbReference>
<proteinExistence type="predicted"/>